<gene>
    <name evidence="1" type="ORF">METZ01_LOCUS58860</name>
</gene>
<dbReference type="EMBL" id="UINC01003401">
    <property type="protein sequence ID" value="SVA06006.1"/>
    <property type="molecule type" value="Genomic_DNA"/>
</dbReference>
<accession>A0A381SPT8</accession>
<organism evidence="1">
    <name type="scientific">marine metagenome</name>
    <dbReference type="NCBI Taxonomy" id="408172"/>
    <lineage>
        <taxon>unclassified sequences</taxon>
        <taxon>metagenomes</taxon>
        <taxon>ecological metagenomes</taxon>
    </lineage>
</organism>
<name>A0A381SPT8_9ZZZZ</name>
<sequence>MIKSAQMQHSVNYHVSIVICDRFRLCFRFGLNHWSAYCDVTKGIWEFTDERKYVRRMGLCTISEIKLSTLKFTNDPYTESTCLTLHGSSRVFAEIVHVWDVGITP</sequence>
<evidence type="ECO:0000313" key="1">
    <source>
        <dbReference type="EMBL" id="SVA06006.1"/>
    </source>
</evidence>
<protein>
    <submittedName>
        <fullName evidence="1">Uncharacterized protein</fullName>
    </submittedName>
</protein>
<proteinExistence type="predicted"/>
<dbReference type="AlphaFoldDB" id="A0A381SPT8"/>
<reference evidence="1" key="1">
    <citation type="submission" date="2018-05" db="EMBL/GenBank/DDBJ databases">
        <authorList>
            <person name="Lanie J.A."/>
            <person name="Ng W.-L."/>
            <person name="Kazmierczak K.M."/>
            <person name="Andrzejewski T.M."/>
            <person name="Davidsen T.M."/>
            <person name="Wayne K.J."/>
            <person name="Tettelin H."/>
            <person name="Glass J.I."/>
            <person name="Rusch D."/>
            <person name="Podicherti R."/>
            <person name="Tsui H.-C.T."/>
            <person name="Winkler M.E."/>
        </authorList>
    </citation>
    <scope>NUCLEOTIDE SEQUENCE</scope>
</reference>